<keyword evidence="3" id="KW-1185">Reference proteome</keyword>
<dbReference type="OrthoDB" id="5365644at2"/>
<comment type="caution">
    <text evidence="2">The sequence shown here is derived from an EMBL/GenBank/DDBJ whole genome shotgun (WGS) entry which is preliminary data.</text>
</comment>
<dbReference type="RefSeq" id="WP_124926491.1">
    <property type="nucleotide sequence ID" value="NZ_BMOH01000002.1"/>
</dbReference>
<feature type="chain" id="PRO_5018257385" evidence="1">
    <location>
        <begin position="21"/>
        <end position="193"/>
    </location>
</feature>
<protein>
    <submittedName>
        <fullName evidence="2">Uncharacterized protein</fullName>
    </submittedName>
</protein>
<accession>A0A3P1SS27</accession>
<organism evidence="2 3">
    <name type="scientific">Amphritea balenae</name>
    <dbReference type="NCBI Taxonomy" id="452629"/>
    <lineage>
        <taxon>Bacteria</taxon>
        <taxon>Pseudomonadati</taxon>
        <taxon>Pseudomonadota</taxon>
        <taxon>Gammaproteobacteria</taxon>
        <taxon>Oceanospirillales</taxon>
        <taxon>Oceanospirillaceae</taxon>
        <taxon>Amphritea</taxon>
    </lineage>
</organism>
<dbReference type="AlphaFoldDB" id="A0A3P1SS27"/>
<dbReference type="EMBL" id="RQXV01000006">
    <property type="protein sequence ID" value="RRC98992.1"/>
    <property type="molecule type" value="Genomic_DNA"/>
</dbReference>
<name>A0A3P1SS27_9GAMM</name>
<dbReference type="Proteomes" id="UP000267535">
    <property type="component" value="Unassembled WGS sequence"/>
</dbReference>
<evidence type="ECO:0000313" key="3">
    <source>
        <dbReference type="Proteomes" id="UP000267535"/>
    </source>
</evidence>
<sequence length="193" mass="21522">MKKILIPFLLLLCWSIQAQAYSYSAAGKEPVLEAWVKISKALSEQQPSIASDALGELRDELVELESEEDLPLVWPLQAALNNRSLSQAGEVFNTLFLIQIRWRLGWAREQLDDYQVAKVHVAKSKLYLDMLMNDADLSGSKFSPDRRQSINRAMQACFEALGSPGLFGSGQQPASLPAFDQATDLLIQQLTQP</sequence>
<evidence type="ECO:0000256" key="1">
    <source>
        <dbReference type="SAM" id="SignalP"/>
    </source>
</evidence>
<evidence type="ECO:0000313" key="2">
    <source>
        <dbReference type="EMBL" id="RRC98992.1"/>
    </source>
</evidence>
<keyword evidence="1" id="KW-0732">Signal</keyword>
<proteinExistence type="predicted"/>
<reference evidence="2 3" key="1">
    <citation type="submission" date="2018-11" db="EMBL/GenBank/DDBJ databases">
        <title>The draft genome sequence of Amphritea balenae JAMM 1525T.</title>
        <authorList>
            <person name="Fang Z."/>
            <person name="Zhang Y."/>
            <person name="Han X."/>
        </authorList>
    </citation>
    <scope>NUCLEOTIDE SEQUENCE [LARGE SCALE GENOMIC DNA]</scope>
    <source>
        <strain evidence="2 3">JAMM 1525</strain>
    </source>
</reference>
<feature type="signal peptide" evidence="1">
    <location>
        <begin position="1"/>
        <end position="20"/>
    </location>
</feature>
<gene>
    <name evidence="2" type="ORF">EHS89_12555</name>
</gene>